<organism evidence="3 4">
    <name type="scientific">Rhamnusium bicolor</name>
    <dbReference type="NCBI Taxonomy" id="1586634"/>
    <lineage>
        <taxon>Eukaryota</taxon>
        <taxon>Metazoa</taxon>
        <taxon>Ecdysozoa</taxon>
        <taxon>Arthropoda</taxon>
        <taxon>Hexapoda</taxon>
        <taxon>Insecta</taxon>
        <taxon>Pterygota</taxon>
        <taxon>Neoptera</taxon>
        <taxon>Endopterygota</taxon>
        <taxon>Coleoptera</taxon>
        <taxon>Polyphaga</taxon>
        <taxon>Cucujiformia</taxon>
        <taxon>Chrysomeloidea</taxon>
        <taxon>Cerambycidae</taxon>
        <taxon>Lepturinae</taxon>
        <taxon>Rhagiini</taxon>
        <taxon>Rhamnusium</taxon>
    </lineage>
</organism>
<comment type="caution">
    <text evidence="3">The sequence shown here is derived from an EMBL/GenBank/DDBJ whole genome shotgun (WGS) entry which is preliminary data.</text>
</comment>
<evidence type="ECO:0000313" key="3">
    <source>
        <dbReference type="EMBL" id="KAJ8940851.1"/>
    </source>
</evidence>
<dbReference type="EMBL" id="JANEYF010002942">
    <property type="protein sequence ID" value="KAJ8940851.1"/>
    <property type="molecule type" value="Genomic_DNA"/>
</dbReference>
<name>A0AAV8XQE3_9CUCU</name>
<evidence type="ECO:0000256" key="1">
    <source>
        <dbReference type="SAM" id="MobiDB-lite"/>
    </source>
</evidence>
<gene>
    <name evidence="3" type="ORF">NQ314_010554</name>
</gene>
<protein>
    <recommendedName>
        <fullName evidence="2">Tf2-1-like SH3-like domain-containing protein</fullName>
    </recommendedName>
</protein>
<proteinExistence type="predicted"/>
<reference evidence="3" key="1">
    <citation type="journal article" date="2023" name="Insect Mol. Biol.">
        <title>Genome sequencing provides insights into the evolution of gene families encoding plant cell wall-degrading enzymes in longhorned beetles.</title>
        <authorList>
            <person name="Shin N.R."/>
            <person name="Okamura Y."/>
            <person name="Kirsch R."/>
            <person name="Pauchet Y."/>
        </authorList>
    </citation>
    <scope>NUCLEOTIDE SEQUENCE</scope>
    <source>
        <strain evidence="3">RBIC_L_NR</strain>
    </source>
</reference>
<feature type="compositionally biased region" description="Acidic residues" evidence="1">
    <location>
        <begin position="94"/>
        <end position="112"/>
    </location>
</feature>
<keyword evidence="4" id="KW-1185">Reference proteome</keyword>
<evidence type="ECO:0000259" key="2">
    <source>
        <dbReference type="Pfam" id="PF24626"/>
    </source>
</evidence>
<dbReference type="AlphaFoldDB" id="A0AAV8XQE3"/>
<dbReference type="InterPro" id="IPR056924">
    <property type="entry name" value="SH3_Tf2-1"/>
</dbReference>
<feature type="region of interest" description="Disordered" evidence="1">
    <location>
        <begin position="88"/>
        <end position="134"/>
    </location>
</feature>
<feature type="domain" description="Tf2-1-like SH3-like" evidence="2">
    <location>
        <begin position="31"/>
        <end position="89"/>
    </location>
</feature>
<accession>A0AAV8XQE3</accession>
<dbReference type="Pfam" id="PF24626">
    <property type="entry name" value="SH3_Tf2-1"/>
    <property type="match status" value="1"/>
</dbReference>
<evidence type="ECO:0000313" key="4">
    <source>
        <dbReference type="Proteomes" id="UP001162156"/>
    </source>
</evidence>
<sequence>MYRKYVYTEEQKKYKSRYDKRRFQGVTYDVGEIVFAKCAKPSTGESNKLKARYNGPYVIMEQLPSEIYRVRYLNRDYSTTYHVSQLKPYNRNIEEEDESEEDLERETIEEPELVNVPEDQLVSDSVESEKAENSEVDIRLKRKKRLPVKLKDYVVEK</sequence>
<dbReference type="Proteomes" id="UP001162156">
    <property type="component" value="Unassembled WGS sequence"/>
</dbReference>